<dbReference type="STRING" id="1797110.A3841_06120"/>
<dbReference type="AlphaFoldDB" id="A0A1Q5P997"/>
<evidence type="ECO:0008006" key="3">
    <source>
        <dbReference type="Google" id="ProtNLM"/>
    </source>
</evidence>
<accession>A0A1Q5P997</accession>
<dbReference type="EMBL" id="LVWA01000012">
    <property type="protein sequence ID" value="OKL38712.1"/>
    <property type="molecule type" value="Genomic_DNA"/>
</dbReference>
<evidence type="ECO:0000313" key="1">
    <source>
        <dbReference type="EMBL" id="OKL38712.1"/>
    </source>
</evidence>
<dbReference type="PANTHER" id="PTHR30441">
    <property type="entry name" value="DUF748 DOMAIN-CONTAINING PROTEIN"/>
    <property type="match status" value="1"/>
</dbReference>
<organism evidence="1 2">
    <name type="scientific">Pontibacter flavimaris</name>
    <dbReference type="NCBI Taxonomy" id="1797110"/>
    <lineage>
        <taxon>Bacteria</taxon>
        <taxon>Pseudomonadati</taxon>
        <taxon>Bacteroidota</taxon>
        <taxon>Cytophagia</taxon>
        <taxon>Cytophagales</taxon>
        <taxon>Hymenobacteraceae</taxon>
        <taxon>Pontibacter</taxon>
    </lineage>
</organism>
<comment type="caution">
    <text evidence="1">The sequence shown here is derived from an EMBL/GenBank/DDBJ whole genome shotgun (WGS) entry which is preliminary data.</text>
</comment>
<reference evidence="1 2" key="1">
    <citation type="submission" date="2016-03" db="EMBL/GenBank/DDBJ databases">
        <title>Genome sequence of Pontibacter sp. nov., of the family cytophagaceae, isolated from marine sediment of the Yellow Sea, China.</title>
        <authorList>
            <person name="Zhang G."/>
            <person name="Zhang R."/>
        </authorList>
    </citation>
    <scope>NUCLEOTIDE SEQUENCE [LARGE SCALE GENOMIC DNA]</scope>
    <source>
        <strain evidence="1 2">S10-8</strain>
    </source>
</reference>
<keyword evidence="2" id="KW-1185">Reference proteome</keyword>
<protein>
    <recommendedName>
        <fullName evidence="3">AsmA-like C-terminal domain-containing protein</fullName>
    </recommendedName>
</protein>
<sequence>MLPSFYQEKAPAYIKAKIASETGLAFGPFQTEVSSWKNFPDITISLTNFSLVDTSHTAPLQVLGVKYAEVQLPLFQSSYGGIRVSEVYLEGVSFHQRIDSAGNKISLSFKRNKKESSGSDAFSLSIQKVVIRNARLLSENHFKQSAFSLQLLDSELAARVQDNMLELKGKLAGRINHISSRDLHLFRDREFTADASYTFDLRKKQGRIQNSRAILNGNEVLISGTHQKSTSGIGSELDLHFKGYQPFFFLLNQMASVRSIPLLKQVESDGRVKLHYHLAGHSSPKQRPRSRLYFDLENGMLHWPTSRITLSQIQIAGQLDNGPQRSPESSSFTLHRLSARTGSDSLQLKARITNFTRPYIDAQLSGRYTLDSLAQVLPPDYISLPRGTLAGNVAIKGNLHASEGRQPKQDLQWQGVISLHEVGFQPAKLTVPCTEVNGEARLAGNELRLHQLAGKLGGEPFRIEGSMKYAMNYLLGQHPTVSVDGAVLLKQVKTNWIKLKPENGPAAPPGAVAAAGEAATTILPPFLRLNMRLACQQLELQSTSVQNMRGRLRSNGRQLTLSNIALATQEVAVSGSVVAPNDSRQLYAADLQLSARLDTLDLTSMKQVNSLAGSAGTKKPTAATGNWMTYVLPLQKAKVTLRVGRINLPGAEDLEDLTVQLQKSKSHIMMQDMRFRTSKGGAASAYGGFYLINSSLTRPYLDVTMQYGFLDLQAFMQNMAALKTLLPPQEPGAAPARTNEKEKLNEKVYDLGLHVKAQELKYEYLSGTNLAFDARMNREQAQLDELYLNTFGGTIYAHGVMFLNEPSDTIPVRLKAQVQDIDLEQLFAFAEQMELDVLSSQNIKGTADCFVTVHTKLDQTFTPSFDRTVAYSRATFRDLELIDVKPIQEALGFMRKERTGHLFFEDVGADFVLYKNKFVAPGFSLNNNLSDFELRGDYTMNGGANLSLDVSVLNILFGNNERRIEKIREDSLSLKDNLSKQHLLLVREQDKYEVKLSNRKEREDISLVLRNEFLDVLRHYQIDTSFTEVK</sequence>
<dbReference type="Proteomes" id="UP000186551">
    <property type="component" value="Unassembled WGS sequence"/>
</dbReference>
<dbReference type="GO" id="GO:0090313">
    <property type="term" value="P:regulation of protein targeting to membrane"/>
    <property type="evidence" value="ECO:0007669"/>
    <property type="project" value="TreeGrafter"/>
</dbReference>
<evidence type="ECO:0000313" key="2">
    <source>
        <dbReference type="Proteomes" id="UP000186551"/>
    </source>
</evidence>
<dbReference type="GO" id="GO:0005886">
    <property type="term" value="C:plasma membrane"/>
    <property type="evidence" value="ECO:0007669"/>
    <property type="project" value="TreeGrafter"/>
</dbReference>
<dbReference type="PANTHER" id="PTHR30441:SF4">
    <property type="entry name" value="PROTEIN ASMA"/>
    <property type="match status" value="1"/>
</dbReference>
<name>A0A1Q5P997_9BACT</name>
<gene>
    <name evidence="1" type="ORF">A3841_06120</name>
</gene>
<dbReference type="InterPro" id="IPR052894">
    <property type="entry name" value="AsmA-related"/>
</dbReference>
<proteinExistence type="predicted"/>